<organism evidence="1 2">
    <name type="scientific">Bosea eneae</name>
    <dbReference type="NCBI Taxonomy" id="151454"/>
    <lineage>
        <taxon>Bacteria</taxon>
        <taxon>Pseudomonadati</taxon>
        <taxon>Pseudomonadota</taxon>
        <taxon>Alphaproteobacteria</taxon>
        <taxon>Hyphomicrobiales</taxon>
        <taxon>Boseaceae</taxon>
        <taxon>Bosea</taxon>
    </lineage>
</organism>
<accession>A0ABW0INW9</accession>
<sequence length="139" mass="14803">MAAADSDSPLKAAIDRTGSMLLPGGYGYGNVGNRSRPREDCMMTSDDFERPVVILTGFGHPTAIASAMEAYMFLADWPARKRDPAHGFVLKACLAAIRGEIEPDTARGLFASWAEKNDLLAPDIAAFVGGRKEGSRGVA</sequence>
<keyword evidence="2" id="KW-1185">Reference proteome</keyword>
<dbReference type="Proteomes" id="UP001596053">
    <property type="component" value="Unassembled WGS sequence"/>
</dbReference>
<name>A0ABW0INW9_9HYPH</name>
<gene>
    <name evidence="1" type="ORF">ACFPOB_09060</name>
</gene>
<dbReference type="Pfam" id="PF06169">
    <property type="entry name" value="DUF982"/>
    <property type="match status" value="1"/>
</dbReference>
<protein>
    <submittedName>
        <fullName evidence="1">DUF982 domain-containing protein</fullName>
    </submittedName>
</protein>
<proteinExistence type="predicted"/>
<dbReference type="RefSeq" id="WP_377797631.1">
    <property type="nucleotide sequence ID" value="NZ_JBHSLW010000010.1"/>
</dbReference>
<evidence type="ECO:0000313" key="2">
    <source>
        <dbReference type="Proteomes" id="UP001596053"/>
    </source>
</evidence>
<evidence type="ECO:0000313" key="1">
    <source>
        <dbReference type="EMBL" id="MFC5419712.1"/>
    </source>
</evidence>
<dbReference type="Gene3D" id="6.10.250.730">
    <property type="match status" value="1"/>
</dbReference>
<comment type="caution">
    <text evidence="1">The sequence shown here is derived from an EMBL/GenBank/DDBJ whole genome shotgun (WGS) entry which is preliminary data.</text>
</comment>
<reference evidence="2" key="1">
    <citation type="journal article" date="2019" name="Int. J. Syst. Evol. Microbiol.">
        <title>The Global Catalogue of Microorganisms (GCM) 10K type strain sequencing project: providing services to taxonomists for standard genome sequencing and annotation.</title>
        <authorList>
            <consortium name="The Broad Institute Genomics Platform"/>
            <consortium name="The Broad Institute Genome Sequencing Center for Infectious Disease"/>
            <person name="Wu L."/>
            <person name="Ma J."/>
        </authorList>
    </citation>
    <scope>NUCLEOTIDE SEQUENCE [LARGE SCALE GENOMIC DNA]</scope>
    <source>
        <strain evidence="2">NCAIM B.01391</strain>
    </source>
</reference>
<dbReference type="InterPro" id="IPR010385">
    <property type="entry name" value="DUF982"/>
</dbReference>
<dbReference type="EMBL" id="JBHSLW010000010">
    <property type="protein sequence ID" value="MFC5419712.1"/>
    <property type="molecule type" value="Genomic_DNA"/>
</dbReference>